<feature type="non-terminal residue" evidence="1">
    <location>
        <position position="135"/>
    </location>
</feature>
<proteinExistence type="predicted"/>
<accession>A0A0B6YXR7</accession>
<name>A0A0B6YXR7_9EUPU</name>
<reference evidence="1" key="1">
    <citation type="submission" date="2014-12" db="EMBL/GenBank/DDBJ databases">
        <title>Insight into the proteome of Arion vulgaris.</title>
        <authorList>
            <person name="Aradska J."/>
            <person name="Bulat T."/>
            <person name="Smidak R."/>
            <person name="Sarate P."/>
            <person name="Gangsoo J."/>
            <person name="Sialana F."/>
            <person name="Bilban M."/>
            <person name="Lubec G."/>
        </authorList>
    </citation>
    <scope>NUCLEOTIDE SEQUENCE</scope>
    <source>
        <tissue evidence="1">Skin</tissue>
    </source>
</reference>
<feature type="non-terminal residue" evidence="1">
    <location>
        <position position="1"/>
    </location>
</feature>
<dbReference type="AlphaFoldDB" id="A0A0B6YXR7"/>
<sequence>QSDDKGAHFKPKRRRINPIVESDTEDEMLFQETITEVTTSLIASTPTDLPTTSSYLTDVCHHPLLQRRDLSLVGDMDVFTFRDILLQVIDEVCDIVCQIKMGDLMNLVSSDYERLQKLLSVRKQIKDMGVVDIDK</sequence>
<organism evidence="1">
    <name type="scientific">Arion vulgaris</name>
    <dbReference type="NCBI Taxonomy" id="1028688"/>
    <lineage>
        <taxon>Eukaryota</taxon>
        <taxon>Metazoa</taxon>
        <taxon>Spiralia</taxon>
        <taxon>Lophotrochozoa</taxon>
        <taxon>Mollusca</taxon>
        <taxon>Gastropoda</taxon>
        <taxon>Heterobranchia</taxon>
        <taxon>Euthyneura</taxon>
        <taxon>Panpulmonata</taxon>
        <taxon>Eupulmonata</taxon>
        <taxon>Stylommatophora</taxon>
        <taxon>Helicina</taxon>
        <taxon>Arionoidea</taxon>
        <taxon>Arionidae</taxon>
        <taxon>Arion</taxon>
    </lineage>
</organism>
<protein>
    <submittedName>
        <fullName evidence="1">Uncharacterized protein</fullName>
    </submittedName>
</protein>
<evidence type="ECO:0000313" key="1">
    <source>
        <dbReference type="EMBL" id="CEK60998.1"/>
    </source>
</evidence>
<dbReference type="EMBL" id="HACG01014133">
    <property type="protein sequence ID" value="CEK60998.1"/>
    <property type="molecule type" value="Transcribed_RNA"/>
</dbReference>
<gene>
    <name evidence="1" type="primary">ORF41007</name>
</gene>